<dbReference type="Gene3D" id="3.40.50.300">
    <property type="entry name" value="P-loop containing nucleotide triphosphate hydrolases"/>
    <property type="match status" value="1"/>
</dbReference>
<dbReference type="InterPro" id="IPR027417">
    <property type="entry name" value="P-loop_NTPase"/>
</dbReference>
<accession>A0A5E8C9W8</accession>
<feature type="binding site" evidence="3">
    <location>
        <begin position="17"/>
        <end position="24"/>
    </location>
    <ligand>
        <name>GTP</name>
        <dbReference type="ChEBI" id="CHEBI:37565"/>
    </ligand>
</feature>
<feature type="binding site" evidence="4">
    <location>
        <position position="24"/>
    </location>
    <ligand>
        <name>Mg(2+)</name>
        <dbReference type="ChEBI" id="CHEBI:18420"/>
    </ligand>
</feature>
<dbReference type="GO" id="GO:0005794">
    <property type="term" value="C:Golgi apparatus"/>
    <property type="evidence" value="ECO:0007669"/>
    <property type="project" value="TreeGrafter"/>
</dbReference>
<dbReference type="NCBIfam" id="TIGR00231">
    <property type="entry name" value="small_GTP"/>
    <property type="match status" value="1"/>
</dbReference>
<name>A0A5E8C9W8_9ASCO</name>
<organism evidence="5 6">
    <name type="scientific">Magnusiomyces paraingens</name>
    <dbReference type="NCBI Taxonomy" id="2606893"/>
    <lineage>
        <taxon>Eukaryota</taxon>
        <taxon>Fungi</taxon>
        <taxon>Dikarya</taxon>
        <taxon>Ascomycota</taxon>
        <taxon>Saccharomycotina</taxon>
        <taxon>Dipodascomycetes</taxon>
        <taxon>Dipodascales</taxon>
        <taxon>Dipodascaceae</taxon>
        <taxon>Magnusiomyces</taxon>
    </lineage>
</organism>
<dbReference type="InterPro" id="IPR024156">
    <property type="entry name" value="Small_GTPase_ARF"/>
</dbReference>
<evidence type="ECO:0008006" key="7">
    <source>
        <dbReference type="Google" id="ProtNLM"/>
    </source>
</evidence>
<dbReference type="EMBL" id="CABVLU010000005">
    <property type="protein sequence ID" value="VVT58026.1"/>
    <property type="molecule type" value="Genomic_DNA"/>
</dbReference>
<evidence type="ECO:0000313" key="5">
    <source>
        <dbReference type="EMBL" id="VVT58026.1"/>
    </source>
</evidence>
<dbReference type="GO" id="GO:0043001">
    <property type="term" value="P:Golgi to plasma membrane protein transport"/>
    <property type="evidence" value="ECO:0007669"/>
    <property type="project" value="TreeGrafter"/>
</dbReference>
<feature type="binding site" evidence="4">
    <location>
        <position position="49"/>
    </location>
    <ligand>
        <name>Mg(2+)</name>
        <dbReference type="ChEBI" id="CHEBI:18420"/>
    </ligand>
</feature>
<dbReference type="PANTHER" id="PTHR45909">
    <property type="entry name" value="ADP-RIBOSYLATION FACTOR-RELATED PROTEIN 1"/>
    <property type="match status" value="1"/>
</dbReference>
<evidence type="ECO:0000256" key="3">
    <source>
        <dbReference type="PIRSR" id="PIRSR606689-1"/>
    </source>
</evidence>
<dbReference type="AlphaFoldDB" id="A0A5E8C9W8"/>
<dbReference type="PANTHER" id="PTHR45909:SF1">
    <property type="entry name" value="ADP-RIBOSYLATION FACTOR-RELATED PROTEIN 1"/>
    <property type="match status" value="1"/>
</dbReference>
<dbReference type="SMART" id="SM00175">
    <property type="entry name" value="RAB"/>
    <property type="match status" value="1"/>
</dbReference>
<dbReference type="InterPro" id="IPR005225">
    <property type="entry name" value="Small_GTP-bd"/>
</dbReference>
<dbReference type="GO" id="GO:0006886">
    <property type="term" value="P:intracellular protein transport"/>
    <property type="evidence" value="ECO:0007669"/>
    <property type="project" value="TreeGrafter"/>
</dbReference>
<dbReference type="PROSITE" id="PS51417">
    <property type="entry name" value="ARF"/>
    <property type="match status" value="1"/>
</dbReference>
<dbReference type="GO" id="GO:0034067">
    <property type="term" value="P:protein localization to Golgi apparatus"/>
    <property type="evidence" value="ECO:0007669"/>
    <property type="project" value="TreeGrafter"/>
</dbReference>
<dbReference type="SMART" id="SM00178">
    <property type="entry name" value="SAR"/>
    <property type="match status" value="1"/>
</dbReference>
<dbReference type="CDD" id="cd04160">
    <property type="entry name" value="Arfrp1"/>
    <property type="match status" value="1"/>
</dbReference>
<proteinExistence type="predicted"/>
<keyword evidence="4" id="KW-0479">Metal-binding</keyword>
<evidence type="ECO:0000256" key="1">
    <source>
        <dbReference type="ARBA" id="ARBA00022741"/>
    </source>
</evidence>
<keyword evidence="2 3" id="KW-0342">GTP-binding</keyword>
<feature type="binding site" evidence="3">
    <location>
        <position position="71"/>
    </location>
    <ligand>
        <name>GTP</name>
        <dbReference type="ChEBI" id="CHEBI:37565"/>
    </ligand>
</feature>
<dbReference type="OrthoDB" id="414781at2759"/>
<protein>
    <recommendedName>
        <fullName evidence="7">ADP-ribosylation factor-like protein 3</fullName>
    </recommendedName>
</protein>
<keyword evidence="1 3" id="KW-0547">Nucleotide-binding</keyword>
<gene>
    <name evidence="5" type="ORF">SAPINGB_P006000</name>
</gene>
<dbReference type="SMART" id="SM00177">
    <property type="entry name" value="ARF"/>
    <property type="match status" value="1"/>
</dbReference>
<dbReference type="RefSeq" id="XP_031856605.1">
    <property type="nucleotide sequence ID" value="XM_032000714.1"/>
</dbReference>
<dbReference type="Proteomes" id="UP000398389">
    <property type="component" value="Unassembled WGS sequence"/>
</dbReference>
<reference evidence="5 6" key="1">
    <citation type="submission" date="2019-09" db="EMBL/GenBank/DDBJ databases">
        <authorList>
            <person name="Brejova B."/>
        </authorList>
    </citation>
    <scope>NUCLEOTIDE SEQUENCE [LARGE SCALE GENOMIC DNA]</scope>
</reference>
<dbReference type="InterPro" id="IPR006689">
    <property type="entry name" value="Small_GTPase_ARF/SAR"/>
</dbReference>
<dbReference type="GO" id="GO:0046872">
    <property type="term" value="F:metal ion binding"/>
    <property type="evidence" value="ECO:0007669"/>
    <property type="project" value="UniProtKB-KW"/>
</dbReference>
<dbReference type="PROSITE" id="PS51419">
    <property type="entry name" value="RAB"/>
    <property type="match status" value="1"/>
</dbReference>
<keyword evidence="4" id="KW-0460">Magnesium</keyword>
<evidence type="ECO:0000256" key="2">
    <source>
        <dbReference type="ARBA" id="ARBA00023134"/>
    </source>
</evidence>
<keyword evidence="6" id="KW-1185">Reference proteome</keyword>
<sequence>MYHLVKGIYTSLTRKEGLDNAGKTTLLEKLKSEYSESKRGLDPDKIMPTVGQNVGHITINGTLLRLWDVGGSENLRSLWDSYYSDAHAVVFVVDSTDRERLEECRDTLEKVVGSEATQGIPILMLANKQDREDSMGVVDIKEIFNKIAEKMGARDSRVLPVSALTGAGVADSVDWLVTRLLRNKQDRPPNYR</sequence>
<dbReference type="SUPFAM" id="SSF52540">
    <property type="entry name" value="P-loop containing nucleoside triphosphate hydrolases"/>
    <property type="match status" value="1"/>
</dbReference>
<feature type="binding site" evidence="3">
    <location>
        <begin position="127"/>
        <end position="130"/>
    </location>
    <ligand>
        <name>GTP</name>
        <dbReference type="ChEBI" id="CHEBI:37565"/>
    </ligand>
</feature>
<dbReference type="GO" id="GO:0005525">
    <property type="term" value="F:GTP binding"/>
    <property type="evidence" value="ECO:0007669"/>
    <property type="project" value="UniProtKB-KW"/>
</dbReference>
<dbReference type="Pfam" id="PF00025">
    <property type="entry name" value="Arf"/>
    <property type="match status" value="1"/>
</dbReference>
<evidence type="ECO:0000313" key="6">
    <source>
        <dbReference type="Proteomes" id="UP000398389"/>
    </source>
</evidence>
<dbReference type="GeneID" id="43584814"/>
<evidence type="ECO:0000256" key="4">
    <source>
        <dbReference type="PIRSR" id="PIRSR606689-2"/>
    </source>
</evidence>
<dbReference type="GO" id="GO:0003924">
    <property type="term" value="F:GTPase activity"/>
    <property type="evidence" value="ECO:0007669"/>
    <property type="project" value="InterPro"/>
</dbReference>